<evidence type="ECO:0000313" key="2">
    <source>
        <dbReference type="Proteomes" id="UP001177021"/>
    </source>
</evidence>
<protein>
    <submittedName>
        <fullName evidence="1">Uncharacterized protein</fullName>
    </submittedName>
</protein>
<accession>A0ACB0J6N2</accession>
<organism evidence="1 2">
    <name type="scientific">Trifolium pratense</name>
    <name type="common">Red clover</name>
    <dbReference type="NCBI Taxonomy" id="57577"/>
    <lineage>
        <taxon>Eukaryota</taxon>
        <taxon>Viridiplantae</taxon>
        <taxon>Streptophyta</taxon>
        <taxon>Embryophyta</taxon>
        <taxon>Tracheophyta</taxon>
        <taxon>Spermatophyta</taxon>
        <taxon>Magnoliopsida</taxon>
        <taxon>eudicotyledons</taxon>
        <taxon>Gunneridae</taxon>
        <taxon>Pentapetalae</taxon>
        <taxon>rosids</taxon>
        <taxon>fabids</taxon>
        <taxon>Fabales</taxon>
        <taxon>Fabaceae</taxon>
        <taxon>Papilionoideae</taxon>
        <taxon>50 kb inversion clade</taxon>
        <taxon>NPAAA clade</taxon>
        <taxon>Hologalegina</taxon>
        <taxon>IRL clade</taxon>
        <taxon>Trifolieae</taxon>
        <taxon>Trifolium</taxon>
    </lineage>
</organism>
<name>A0ACB0J6N2_TRIPR</name>
<keyword evidence="2" id="KW-1185">Reference proteome</keyword>
<comment type="caution">
    <text evidence="1">The sequence shown here is derived from an EMBL/GenBank/DDBJ whole genome shotgun (WGS) entry which is preliminary data.</text>
</comment>
<sequence>MFNACTTFCVDSKFGLSFTFIIFNLISRTEWFSISNSLPIISQQEMIHKMMLINVVNAQKNGCFVQAYAKKLDGALSIARKKL</sequence>
<gene>
    <name evidence="1" type="ORF">MILVUS5_LOCUS10464</name>
</gene>
<dbReference type="Proteomes" id="UP001177021">
    <property type="component" value="Unassembled WGS sequence"/>
</dbReference>
<evidence type="ECO:0000313" key="1">
    <source>
        <dbReference type="EMBL" id="CAJ2640653.1"/>
    </source>
</evidence>
<reference evidence="1" key="1">
    <citation type="submission" date="2023-10" db="EMBL/GenBank/DDBJ databases">
        <authorList>
            <person name="Rodriguez Cubillos JULIANA M."/>
            <person name="De Vega J."/>
        </authorList>
    </citation>
    <scope>NUCLEOTIDE SEQUENCE</scope>
</reference>
<proteinExistence type="predicted"/>
<dbReference type="EMBL" id="CASHSV030000024">
    <property type="protein sequence ID" value="CAJ2640653.1"/>
    <property type="molecule type" value="Genomic_DNA"/>
</dbReference>